<organism evidence="2">
    <name type="scientific">Microvirga ossetica</name>
    <dbReference type="NCBI Taxonomy" id="1882682"/>
    <lineage>
        <taxon>Bacteria</taxon>
        <taxon>Pseudomonadati</taxon>
        <taxon>Pseudomonadota</taxon>
        <taxon>Alphaproteobacteria</taxon>
        <taxon>Hyphomicrobiales</taxon>
        <taxon>Methylobacteriaceae</taxon>
        <taxon>Microvirga</taxon>
    </lineage>
</organism>
<dbReference type="AlphaFoldDB" id="A0A1B2EM50"/>
<proteinExistence type="predicted"/>
<reference evidence="2" key="1">
    <citation type="submission" date="2016-07" db="EMBL/GenBank/DDBJ databases">
        <title>Microvirga ossetica sp. nov. a new species of rhizobia isolated from root nodules of the legume species Vicia alpestris Steven originated from North Ossetia region in the Caucasus.</title>
        <authorList>
            <person name="Safronova V.I."/>
            <person name="Kuznetsova I.G."/>
            <person name="Sazanova A.L."/>
            <person name="Belimov A."/>
            <person name="Andronov E."/>
            <person name="Osledkin Y.S."/>
            <person name="Onishchuk O.P."/>
            <person name="Kurchak O.N."/>
            <person name="Shaposhnikov A.I."/>
            <person name="Willems A."/>
            <person name="Tikhonovich I.A."/>
        </authorList>
    </citation>
    <scope>NUCLEOTIDE SEQUENCE [LARGE SCALE GENOMIC DNA]</scope>
    <source>
        <strain evidence="2">V5/3M</strain>
    </source>
</reference>
<feature type="compositionally biased region" description="Basic and acidic residues" evidence="1">
    <location>
        <begin position="13"/>
        <end position="22"/>
    </location>
</feature>
<feature type="region of interest" description="Disordered" evidence="1">
    <location>
        <begin position="1"/>
        <end position="22"/>
    </location>
</feature>
<name>A0A1B2EM50_9HYPH</name>
<dbReference type="EMBL" id="CP016616">
    <property type="protein sequence ID" value="ANY81064.1"/>
    <property type="molecule type" value="Genomic_DNA"/>
</dbReference>
<sequence>MSLKQLIPTSILPHEEPSARSLSDDDLKILWIARTLTNIDAQCCEDILNIEQSELEIEQKKYIRDQLMRKYQERRAPYQALLESLGR</sequence>
<dbReference type="KEGG" id="moc:BB934_24910"/>
<accession>A0A1B2EM50</accession>
<evidence type="ECO:0000256" key="1">
    <source>
        <dbReference type="SAM" id="MobiDB-lite"/>
    </source>
</evidence>
<protein>
    <submittedName>
        <fullName evidence="2">Uncharacterized protein</fullName>
    </submittedName>
</protein>
<evidence type="ECO:0000313" key="2">
    <source>
        <dbReference type="EMBL" id="ANY81064.1"/>
    </source>
</evidence>
<gene>
    <name evidence="2" type="ORF">BB934_24910</name>
</gene>